<evidence type="ECO:0000256" key="3">
    <source>
        <dbReference type="ARBA" id="ARBA00023242"/>
    </source>
</evidence>
<feature type="compositionally biased region" description="Polar residues" evidence="4">
    <location>
        <begin position="395"/>
        <end position="406"/>
    </location>
</feature>
<evidence type="ECO:0000256" key="2">
    <source>
        <dbReference type="ARBA" id="ARBA00010291"/>
    </source>
</evidence>
<dbReference type="InterPro" id="IPR028386">
    <property type="entry name" value="CENP-C/Mif2/cnp3"/>
</dbReference>
<organism evidence="5 6">
    <name type="scientific">Stephania cephalantha</name>
    <dbReference type="NCBI Taxonomy" id="152367"/>
    <lineage>
        <taxon>Eukaryota</taxon>
        <taxon>Viridiplantae</taxon>
        <taxon>Streptophyta</taxon>
        <taxon>Embryophyta</taxon>
        <taxon>Tracheophyta</taxon>
        <taxon>Spermatophyta</taxon>
        <taxon>Magnoliopsida</taxon>
        <taxon>Ranunculales</taxon>
        <taxon>Menispermaceae</taxon>
        <taxon>Menispermoideae</taxon>
        <taxon>Cissampelideae</taxon>
        <taxon>Stephania</taxon>
    </lineage>
</organism>
<evidence type="ECO:0008006" key="7">
    <source>
        <dbReference type="Google" id="ProtNLM"/>
    </source>
</evidence>
<evidence type="ECO:0000313" key="5">
    <source>
        <dbReference type="EMBL" id="KAK9149510.1"/>
    </source>
</evidence>
<dbReference type="GO" id="GO:0005634">
    <property type="term" value="C:nucleus"/>
    <property type="evidence" value="ECO:0007669"/>
    <property type="project" value="UniProtKB-SubCell"/>
</dbReference>
<keyword evidence="3" id="KW-0539">Nucleus</keyword>
<protein>
    <recommendedName>
        <fullName evidence="7">Centromere protein C</fullName>
    </recommendedName>
</protein>
<feature type="region of interest" description="Disordered" evidence="4">
    <location>
        <begin position="270"/>
        <end position="311"/>
    </location>
</feature>
<dbReference type="GO" id="GO:0000776">
    <property type="term" value="C:kinetochore"/>
    <property type="evidence" value="ECO:0007669"/>
    <property type="project" value="InterPro"/>
</dbReference>
<evidence type="ECO:0000256" key="4">
    <source>
        <dbReference type="SAM" id="MobiDB-lite"/>
    </source>
</evidence>
<dbReference type="EMBL" id="JBBNAG010000003">
    <property type="protein sequence ID" value="KAK9149510.1"/>
    <property type="molecule type" value="Genomic_DNA"/>
</dbReference>
<feature type="region of interest" description="Disordered" evidence="4">
    <location>
        <begin position="348"/>
        <end position="480"/>
    </location>
</feature>
<dbReference type="GO" id="GO:0051382">
    <property type="term" value="P:kinetochore assembly"/>
    <property type="evidence" value="ECO:0007669"/>
    <property type="project" value="InterPro"/>
</dbReference>
<dbReference type="GO" id="GO:0051315">
    <property type="term" value="P:attachment of mitotic spindle microtubules to kinetochore"/>
    <property type="evidence" value="ECO:0007669"/>
    <property type="project" value="TreeGrafter"/>
</dbReference>
<feature type="region of interest" description="Disordered" evidence="4">
    <location>
        <begin position="86"/>
        <end position="117"/>
    </location>
</feature>
<keyword evidence="6" id="KW-1185">Reference proteome</keyword>
<dbReference type="GO" id="GO:0019237">
    <property type="term" value="F:centromeric DNA binding"/>
    <property type="evidence" value="ECO:0007669"/>
    <property type="project" value="InterPro"/>
</dbReference>
<feature type="compositionally biased region" description="Polar residues" evidence="4">
    <location>
        <begin position="356"/>
        <end position="370"/>
    </location>
</feature>
<gene>
    <name evidence="5" type="ORF">Scep_008267</name>
</gene>
<evidence type="ECO:0000313" key="6">
    <source>
        <dbReference type="Proteomes" id="UP001419268"/>
    </source>
</evidence>
<comment type="subcellular location">
    <subcellularLocation>
        <location evidence="1">Nucleus</location>
    </subcellularLocation>
</comment>
<dbReference type="PANTHER" id="PTHR16684:SF11">
    <property type="entry name" value="CENTROMERE PROTEIN C"/>
    <property type="match status" value="1"/>
</dbReference>
<proteinExistence type="inferred from homology"/>
<reference evidence="5 6" key="1">
    <citation type="submission" date="2024-01" db="EMBL/GenBank/DDBJ databases">
        <title>Genome assemblies of Stephania.</title>
        <authorList>
            <person name="Yang L."/>
        </authorList>
    </citation>
    <scope>NUCLEOTIDE SEQUENCE [LARGE SCALE GENOMIC DNA]</scope>
    <source>
        <strain evidence="5">JXDWG</strain>
        <tissue evidence="5">Leaf</tissue>
    </source>
</reference>
<comment type="caution">
    <text evidence="5">The sequence shown here is derived from an EMBL/GenBank/DDBJ whole genome shotgun (WGS) entry which is preliminary data.</text>
</comment>
<evidence type="ECO:0000256" key="1">
    <source>
        <dbReference type="ARBA" id="ARBA00004123"/>
    </source>
</evidence>
<dbReference type="AlphaFoldDB" id="A0AAP0KCL9"/>
<dbReference type="Proteomes" id="UP001419268">
    <property type="component" value="Unassembled WGS sequence"/>
</dbReference>
<accession>A0AAP0KCL9</accession>
<comment type="similarity">
    <text evidence="2">Belongs to the CENP-C/MIF2 family.</text>
</comment>
<dbReference type="PANTHER" id="PTHR16684">
    <property type="entry name" value="CENTROMERE PROTEIN C"/>
    <property type="match status" value="1"/>
</dbReference>
<dbReference type="GO" id="GO:0051455">
    <property type="term" value="P:spindle attachment to meiosis I kinetochore"/>
    <property type="evidence" value="ECO:0007669"/>
    <property type="project" value="TreeGrafter"/>
</dbReference>
<name>A0AAP0KCL9_9MAGN</name>
<feature type="compositionally biased region" description="Basic and acidic residues" evidence="4">
    <location>
        <begin position="86"/>
        <end position="97"/>
    </location>
</feature>
<sequence length="552" mass="61004">MAADLVDPLHGLSVLSLLSRTLKGVKKGTASSEQRDLDSILSNLHVLNGKSSDVYLEEAKMVLSSSVEFQGDELREDVVLGSEVMEEGRDRPQERRPGLGKRARFSFKPNNSQPSLDLDESLNIEQLQDPEEFFAAVEKRESSAAKEPNKVDSLLDELLSVNATDLDGDGAVSLLEEHLQIKSIKLDKFCMPDFESLRKSDSKTIVNQRHLLRPRTPLSNVQNIVTRINQQERSAYPLAPPTQPKSPFSSLSMLKRRIALSDSAGNPFTFHSTDISSPSQSSPLVIDKRTPSAYGDGDDLNANDPHTPADMDLLNIPEKSHSTLPEGRYATGGDGLLGKLATENLSQPLEPMVDNGNRSTIDTGLQQNRSGRGLAEDKDLQPENVASENPGLVCQVSTTERLNSGQRRLDNSGPSPVEDHQMDQQSDTVNILPDRNNKDNQEPLGVASEKPEKEKGPRVTRRKRKDVPSRKSLAGAGTMWESGIRRSTRVRMRPLEYWKGERFLYGRVHESLLTVIGCKYESPSSASGKPKLKVKSFVSDNFKELVEKAALH</sequence>